<gene>
    <name evidence="3" type="ORF">K8V01_01260</name>
</gene>
<evidence type="ECO:0000313" key="4">
    <source>
        <dbReference type="Proteomes" id="UP000760668"/>
    </source>
</evidence>
<sequence>MEEQKRSGLEDAASIAHTVKGAIQTGKAIAGATKGAAVGGPYGAVAGAVWGARKHIGTIVAVIVVLLLLPVLFILMLPSIIFGSLFGGGTAADPNAEPIMNDNAAIIENTNEIAFAINQILGEGIDDVEQRIADDFSQTGGDNYEIINPYTDDMVSNTNAFIGQYCAAMDEDWANISLPDLEQTLRAEVSDLYTFTRTSETRTIPDDPDTEADESGTETWYIYTIVYQGEEHFADEIFHLTAEQKNLASDYAQNLSLFLGDGMFQSASGNVIPSLGDVRFTDGAVEVVYFNQYDERYADEPYGTDNIGGYGCGPTSMSIVVSSLTEDIVDPIEMAEWSYENGYWCSKSGSYHALIPAAAKAWGLPVEGCSASEPQRIVDALSEGKLVVALMTKGHFTSSGHFIVLRGVENEQILVADPASTTRSQKAWDLSIILNEASKSAAAGGPFWIIG</sequence>
<feature type="transmembrane region" description="Helical" evidence="1">
    <location>
        <begin position="59"/>
        <end position="86"/>
    </location>
</feature>
<reference evidence="3" key="2">
    <citation type="submission" date="2021-09" db="EMBL/GenBank/DDBJ databases">
        <authorList>
            <person name="Gilroy R."/>
        </authorList>
    </citation>
    <scope>NUCLEOTIDE SEQUENCE</scope>
    <source>
        <strain evidence="3">CHK179-5677</strain>
    </source>
</reference>
<dbReference type="InterPro" id="IPR039564">
    <property type="entry name" value="Peptidase_C39-like"/>
</dbReference>
<dbReference type="Gene3D" id="3.90.70.10">
    <property type="entry name" value="Cysteine proteinases"/>
    <property type="match status" value="1"/>
</dbReference>
<keyword evidence="1" id="KW-1133">Transmembrane helix</keyword>
<feature type="domain" description="Peptidase C39-like" evidence="2">
    <location>
        <begin position="286"/>
        <end position="419"/>
    </location>
</feature>
<proteinExistence type="predicted"/>
<evidence type="ECO:0000256" key="1">
    <source>
        <dbReference type="SAM" id="Phobius"/>
    </source>
</evidence>
<accession>A0A921MJB3</accession>
<evidence type="ECO:0000259" key="2">
    <source>
        <dbReference type="Pfam" id="PF13529"/>
    </source>
</evidence>
<dbReference type="Pfam" id="PF13529">
    <property type="entry name" value="Peptidase_C39_2"/>
    <property type="match status" value="1"/>
</dbReference>
<comment type="caution">
    <text evidence="3">The sequence shown here is derived from an EMBL/GenBank/DDBJ whole genome shotgun (WGS) entry which is preliminary data.</text>
</comment>
<dbReference type="Proteomes" id="UP000760668">
    <property type="component" value="Unassembled WGS sequence"/>
</dbReference>
<name>A0A921MJB3_9FIRM</name>
<dbReference type="RefSeq" id="WP_204750567.1">
    <property type="nucleotide sequence ID" value="NZ_DYUC01000011.1"/>
</dbReference>
<dbReference type="AlphaFoldDB" id="A0A921MJB3"/>
<dbReference type="EMBL" id="DYUC01000011">
    <property type="protein sequence ID" value="HJG85649.1"/>
    <property type="molecule type" value="Genomic_DNA"/>
</dbReference>
<protein>
    <submittedName>
        <fullName evidence="3">C39 family peptidase</fullName>
    </submittedName>
</protein>
<organism evidence="3 4">
    <name type="scientific">Pseudoflavonifractor capillosus</name>
    <dbReference type="NCBI Taxonomy" id="106588"/>
    <lineage>
        <taxon>Bacteria</taxon>
        <taxon>Bacillati</taxon>
        <taxon>Bacillota</taxon>
        <taxon>Clostridia</taxon>
        <taxon>Eubacteriales</taxon>
        <taxon>Oscillospiraceae</taxon>
        <taxon>Pseudoflavonifractor</taxon>
    </lineage>
</organism>
<reference evidence="3" key="1">
    <citation type="journal article" date="2021" name="PeerJ">
        <title>Extensive microbial diversity within the chicken gut microbiome revealed by metagenomics and culture.</title>
        <authorList>
            <person name="Gilroy R."/>
            <person name="Ravi A."/>
            <person name="Getino M."/>
            <person name="Pursley I."/>
            <person name="Horton D.L."/>
            <person name="Alikhan N.F."/>
            <person name="Baker D."/>
            <person name="Gharbi K."/>
            <person name="Hall N."/>
            <person name="Watson M."/>
            <person name="Adriaenssens E.M."/>
            <person name="Foster-Nyarko E."/>
            <person name="Jarju S."/>
            <person name="Secka A."/>
            <person name="Antonio M."/>
            <person name="Oren A."/>
            <person name="Chaudhuri R.R."/>
            <person name="La Ragione R."/>
            <person name="Hildebrand F."/>
            <person name="Pallen M.J."/>
        </authorList>
    </citation>
    <scope>NUCLEOTIDE SEQUENCE</scope>
    <source>
        <strain evidence="3">CHK179-5677</strain>
    </source>
</reference>
<keyword evidence="1" id="KW-0812">Transmembrane</keyword>
<keyword evidence="1" id="KW-0472">Membrane</keyword>
<evidence type="ECO:0000313" key="3">
    <source>
        <dbReference type="EMBL" id="HJG85649.1"/>
    </source>
</evidence>